<organism evidence="1 2">
    <name type="scientific">Heterotrigona itama</name>
    <dbReference type="NCBI Taxonomy" id="395501"/>
    <lineage>
        <taxon>Eukaryota</taxon>
        <taxon>Metazoa</taxon>
        <taxon>Ecdysozoa</taxon>
        <taxon>Arthropoda</taxon>
        <taxon>Hexapoda</taxon>
        <taxon>Insecta</taxon>
        <taxon>Pterygota</taxon>
        <taxon>Neoptera</taxon>
        <taxon>Endopterygota</taxon>
        <taxon>Hymenoptera</taxon>
        <taxon>Apocrita</taxon>
        <taxon>Aculeata</taxon>
        <taxon>Apoidea</taxon>
        <taxon>Anthophila</taxon>
        <taxon>Apidae</taxon>
        <taxon>Heterotrigona</taxon>
    </lineage>
</organism>
<proteinExistence type="predicted"/>
<comment type="caution">
    <text evidence="1">The sequence shown here is derived from an EMBL/GenBank/DDBJ whole genome shotgun (WGS) entry which is preliminary data.</text>
</comment>
<dbReference type="AlphaFoldDB" id="A0A6V7GWU7"/>
<evidence type="ECO:0000313" key="2">
    <source>
        <dbReference type="Proteomes" id="UP000752696"/>
    </source>
</evidence>
<protein>
    <submittedName>
        <fullName evidence="1">Uncharacterized protein</fullName>
    </submittedName>
</protein>
<keyword evidence="2" id="KW-1185">Reference proteome</keyword>
<gene>
    <name evidence="1" type="ORF">MHI_LOCUS185231</name>
</gene>
<reference evidence="1" key="1">
    <citation type="submission" date="2020-07" db="EMBL/GenBank/DDBJ databases">
        <authorList>
            <person name="Nazaruddin N."/>
        </authorList>
    </citation>
    <scope>NUCLEOTIDE SEQUENCE</scope>
</reference>
<evidence type="ECO:0000313" key="1">
    <source>
        <dbReference type="EMBL" id="CAD1470364.1"/>
    </source>
</evidence>
<feature type="non-terminal residue" evidence="1">
    <location>
        <position position="117"/>
    </location>
</feature>
<sequence length="117" mass="13463">WKIYLDDFYSTEILLENFDSSEILGDLDSLGNPKSFDSSESFDSVEILEVLEFLKSWDIWNLIVWKIYLDDFYSTEILLKNFDSSGIFGDLDSLGSPKNFDSVEILEGFDSLGIFET</sequence>
<accession>A0A6V7GWU7</accession>
<dbReference type="OrthoDB" id="10609548at2759"/>
<dbReference type="EMBL" id="CAJDYZ010003694">
    <property type="protein sequence ID" value="CAD1470364.1"/>
    <property type="molecule type" value="Genomic_DNA"/>
</dbReference>
<dbReference type="Proteomes" id="UP000752696">
    <property type="component" value="Unassembled WGS sequence"/>
</dbReference>
<name>A0A6V7GWU7_9HYME</name>